<dbReference type="Proteomes" id="UP000559027">
    <property type="component" value="Unassembled WGS sequence"/>
</dbReference>
<evidence type="ECO:0000256" key="1">
    <source>
        <dbReference type="ARBA" id="ARBA00004225"/>
    </source>
</evidence>
<sequence length="664" mass="74197">MSSGFIDSFTHPLNASSPSLPFAKLDIVAEEPGSTGEAQGSTTKHTLHALLVSFPPSRPLDAHQIRDAVSTLSKLESRRTSVASDPEEEALRSAVVAKVAVGLYAQALKAYLDQATEVETEAEWWGEIERSRLNVAWYLLQTTPTRLFRAVDAVVTAVRAQNQHLSASTFTPSSLARLFPTSPTSPFRPSVLTTACFPHLSKSPLAITASLYPPPLSFTSGSQLTEQVTHTLSYYLNLFTSHITYPLSLAHHECRSHRRDLENIRNERAEILGQLSQMRNNLSSILTNPEFEYSGTIQFLPKVQRFVEILDQKAAVDADMIYPSLVEALAHISNETLPELDKSHRQMLQDNRLLRPRKWILIWPKVLLLPPLVLYAFKSLYASRANLEEVARDAAETLKSFVTGWLLEPLRDVLRTIRSGSDDETGMLVHKEGVLADLDSLERMTLSLARDELHFDQEQLAALSRQVRLGDMTPVMQVYEEDIRAPLRSVIAGTLLRNVFIQVQKAKVDIDQALTGIDRLLKSQELTFAFVGVAPALAIVYLAGGAISGVWTGGKGRNRYGHLQKRRGVWDGMRRIERLLITQPPDNQQVAPLPSGLLLLSLARLRTYAANNLPPDSRLREGFLEDLSDLENPDLGRDAKLEVVQRMWRCWGVQLGWERCGAFH</sequence>
<keyword evidence="4" id="KW-0496">Mitochondrion</keyword>
<evidence type="ECO:0000256" key="5">
    <source>
        <dbReference type="ARBA" id="ARBA00023136"/>
    </source>
</evidence>
<feature type="coiled-coil region" evidence="6">
    <location>
        <begin position="254"/>
        <end position="281"/>
    </location>
</feature>
<evidence type="ECO:0000313" key="9">
    <source>
        <dbReference type="Proteomes" id="UP000559027"/>
    </source>
</evidence>
<dbReference type="InterPro" id="IPR013946">
    <property type="entry name" value="NCA2-like"/>
</dbReference>
<name>A0A8H5LKV8_9AGAR</name>
<evidence type="ECO:0000256" key="7">
    <source>
        <dbReference type="SAM" id="Phobius"/>
    </source>
</evidence>
<protein>
    <recommendedName>
        <fullName evidence="10">NCA2-domain-containing protein</fullName>
    </recommendedName>
</protein>
<evidence type="ECO:0008006" key="10">
    <source>
        <dbReference type="Google" id="ProtNLM"/>
    </source>
</evidence>
<organism evidence="8 9">
    <name type="scientific">Leucocoprinus leucothites</name>
    <dbReference type="NCBI Taxonomy" id="201217"/>
    <lineage>
        <taxon>Eukaryota</taxon>
        <taxon>Fungi</taxon>
        <taxon>Dikarya</taxon>
        <taxon>Basidiomycota</taxon>
        <taxon>Agaricomycotina</taxon>
        <taxon>Agaricomycetes</taxon>
        <taxon>Agaricomycetidae</taxon>
        <taxon>Agaricales</taxon>
        <taxon>Agaricineae</taxon>
        <taxon>Agaricaceae</taxon>
        <taxon>Leucocoprinus</taxon>
    </lineage>
</organism>
<dbReference type="OrthoDB" id="413313at2759"/>
<dbReference type="Pfam" id="PF08637">
    <property type="entry name" value="NCA2"/>
    <property type="match status" value="1"/>
</dbReference>
<proteinExistence type="predicted"/>
<keyword evidence="3 7" id="KW-1133">Transmembrane helix</keyword>
<dbReference type="AlphaFoldDB" id="A0A8H5LKV8"/>
<evidence type="ECO:0000256" key="3">
    <source>
        <dbReference type="ARBA" id="ARBA00022989"/>
    </source>
</evidence>
<keyword evidence="6" id="KW-0175">Coiled coil</keyword>
<evidence type="ECO:0000256" key="6">
    <source>
        <dbReference type="SAM" id="Coils"/>
    </source>
</evidence>
<keyword evidence="9" id="KW-1185">Reference proteome</keyword>
<dbReference type="PANTHER" id="PTHR28234:SF1">
    <property type="entry name" value="NUCLEAR CONTROL OF ATPASE PROTEIN 2"/>
    <property type="match status" value="1"/>
</dbReference>
<keyword evidence="2 7" id="KW-0812">Transmembrane</keyword>
<dbReference type="GO" id="GO:0005741">
    <property type="term" value="C:mitochondrial outer membrane"/>
    <property type="evidence" value="ECO:0007669"/>
    <property type="project" value="TreeGrafter"/>
</dbReference>
<dbReference type="PANTHER" id="PTHR28234">
    <property type="entry name" value="NUCLEAR CONTROL OF ATPASE PROTEIN 2"/>
    <property type="match status" value="1"/>
</dbReference>
<evidence type="ECO:0000313" key="8">
    <source>
        <dbReference type="EMBL" id="KAF5360952.1"/>
    </source>
</evidence>
<keyword evidence="5 7" id="KW-0472">Membrane</keyword>
<dbReference type="EMBL" id="JAACJO010000003">
    <property type="protein sequence ID" value="KAF5360952.1"/>
    <property type="molecule type" value="Genomic_DNA"/>
</dbReference>
<comment type="caution">
    <text evidence="8">The sequence shown here is derived from an EMBL/GenBank/DDBJ whole genome shotgun (WGS) entry which is preliminary data.</text>
</comment>
<feature type="transmembrane region" description="Helical" evidence="7">
    <location>
        <begin position="526"/>
        <end position="551"/>
    </location>
</feature>
<accession>A0A8H5LKV8</accession>
<evidence type="ECO:0000256" key="2">
    <source>
        <dbReference type="ARBA" id="ARBA00022692"/>
    </source>
</evidence>
<evidence type="ECO:0000256" key="4">
    <source>
        <dbReference type="ARBA" id="ARBA00023128"/>
    </source>
</evidence>
<comment type="subcellular location">
    <subcellularLocation>
        <location evidence="1">Mitochondrion membrane</location>
        <topology evidence="1">Multi-pass membrane protein</topology>
    </subcellularLocation>
</comment>
<reference evidence="8 9" key="1">
    <citation type="journal article" date="2020" name="ISME J.">
        <title>Uncovering the hidden diversity of litter-decomposition mechanisms in mushroom-forming fungi.</title>
        <authorList>
            <person name="Floudas D."/>
            <person name="Bentzer J."/>
            <person name="Ahren D."/>
            <person name="Johansson T."/>
            <person name="Persson P."/>
            <person name="Tunlid A."/>
        </authorList>
    </citation>
    <scope>NUCLEOTIDE SEQUENCE [LARGE SCALE GENOMIC DNA]</scope>
    <source>
        <strain evidence="8 9">CBS 146.42</strain>
    </source>
</reference>
<gene>
    <name evidence="8" type="ORF">D9756_004674</name>
</gene>